<accession>A0ABR1GB21</accession>
<dbReference type="InterPro" id="IPR007307">
    <property type="entry name" value="Ltv1"/>
</dbReference>
<dbReference type="PANTHER" id="PTHR21531">
    <property type="entry name" value="LOW-TEMPERATURE VIABILITY PROTEIN LTV1-RELATED"/>
    <property type="match status" value="1"/>
</dbReference>
<organism evidence="3 4">
    <name type="scientific">Aureococcus anophagefferens</name>
    <name type="common">Harmful bloom alga</name>
    <dbReference type="NCBI Taxonomy" id="44056"/>
    <lineage>
        <taxon>Eukaryota</taxon>
        <taxon>Sar</taxon>
        <taxon>Stramenopiles</taxon>
        <taxon>Ochrophyta</taxon>
        <taxon>Pelagophyceae</taxon>
        <taxon>Pelagomonadales</taxon>
        <taxon>Pelagomonadaceae</taxon>
        <taxon>Aureococcus</taxon>
    </lineage>
</organism>
<comment type="caution">
    <text evidence="3">The sequence shown here is derived from an EMBL/GenBank/DDBJ whole genome shotgun (WGS) entry which is preliminary data.</text>
</comment>
<gene>
    <name evidence="3" type="primary">LTV1</name>
    <name evidence="3" type="ORF">SO694_0000768</name>
</gene>
<evidence type="ECO:0000256" key="2">
    <source>
        <dbReference type="SAM" id="MobiDB-lite"/>
    </source>
</evidence>
<evidence type="ECO:0000256" key="1">
    <source>
        <dbReference type="ARBA" id="ARBA00009078"/>
    </source>
</evidence>
<feature type="region of interest" description="Disordered" evidence="2">
    <location>
        <begin position="324"/>
        <end position="436"/>
    </location>
</feature>
<name>A0ABR1GB21_AURAN</name>
<dbReference type="EMBL" id="JBBJCI010000037">
    <property type="protein sequence ID" value="KAK7250400.1"/>
    <property type="molecule type" value="Genomic_DNA"/>
</dbReference>
<feature type="compositionally biased region" description="Basic and acidic residues" evidence="2">
    <location>
        <begin position="383"/>
        <end position="392"/>
    </location>
</feature>
<feature type="compositionally biased region" description="Basic and acidic residues" evidence="2">
    <location>
        <begin position="329"/>
        <end position="338"/>
    </location>
</feature>
<dbReference type="PANTHER" id="PTHR21531:SF0">
    <property type="entry name" value="PROTEIN LTV1 HOMOLOG"/>
    <property type="match status" value="1"/>
</dbReference>
<evidence type="ECO:0000313" key="4">
    <source>
        <dbReference type="Proteomes" id="UP001363151"/>
    </source>
</evidence>
<evidence type="ECO:0000313" key="3">
    <source>
        <dbReference type="EMBL" id="KAK7250400.1"/>
    </source>
</evidence>
<feature type="region of interest" description="Disordered" evidence="2">
    <location>
        <begin position="174"/>
        <end position="203"/>
    </location>
</feature>
<protein>
    <submittedName>
        <fullName evidence="3">Ribosome biogenesis factor</fullName>
    </submittedName>
</protein>
<feature type="compositionally biased region" description="Acidic residues" evidence="2">
    <location>
        <begin position="180"/>
        <end position="194"/>
    </location>
</feature>
<keyword evidence="4" id="KW-1185">Reference proteome</keyword>
<feature type="compositionally biased region" description="Basic and acidic residues" evidence="2">
    <location>
        <begin position="401"/>
        <end position="420"/>
    </location>
</feature>
<sequence>MPKKKFIDKKASTTYSVVHRSQQDGAWGIEDRPSERVLLAQRPVNAHGVKRAANSEVTARGFANDGYDYESHLAEIGGGAFVSADGGVGTAAALPREAFAGDEEIGREYEAVTLDPALMDGDVADALFDDAAFEGCEELLDDFVVDAAQAPEGEEEDVFDYDAHIARLIANAGSGHLHDDDDDDDEGWDSDAETADGGPRGDVDAAFDAALADYDSDEDDYDDDDDDDDDGVASGVARIALEEAGGVLEAMMDEAVKDREAFLHGEDQSFFDPQGPADIVVEGEEERVVEGEADRELDAMYAAEDAKELEDAPQWDCESILSTTSNLDNRPKVIDDAPPRAGPKPPSRAAKRALRLKLDAVAEEKREEDRRSVVSRATTCATRRGETPEEKKARKAAAKAAQRDQRAAKKDTKLAWKDASARAPQAHAAAPSVFSF</sequence>
<comment type="similarity">
    <text evidence="1">Belongs to the LTV1 family.</text>
</comment>
<feature type="compositionally biased region" description="Low complexity" evidence="2">
    <location>
        <begin position="421"/>
        <end position="430"/>
    </location>
</feature>
<dbReference type="Proteomes" id="UP001363151">
    <property type="component" value="Unassembled WGS sequence"/>
</dbReference>
<reference evidence="3 4" key="1">
    <citation type="submission" date="2024-03" db="EMBL/GenBank/DDBJ databases">
        <title>Aureococcus anophagefferens CCMP1851 and Kratosvirus quantuckense: Draft genome of a second virus-susceptible host strain in the model system.</title>
        <authorList>
            <person name="Chase E."/>
            <person name="Truchon A.R."/>
            <person name="Schepens W."/>
            <person name="Wilhelm S.W."/>
        </authorList>
    </citation>
    <scope>NUCLEOTIDE SEQUENCE [LARGE SCALE GENOMIC DNA]</scope>
    <source>
        <strain evidence="3 4">CCMP1851</strain>
    </source>
</reference>
<feature type="compositionally biased region" description="Basic and acidic residues" evidence="2">
    <location>
        <begin position="356"/>
        <end position="372"/>
    </location>
</feature>
<proteinExistence type="inferred from homology"/>